<evidence type="ECO:0000256" key="9">
    <source>
        <dbReference type="ARBA" id="ARBA00022777"/>
    </source>
</evidence>
<evidence type="ECO:0000256" key="3">
    <source>
        <dbReference type="ARBA" id="ARBA00012438"/>
    </source>
</evidence>
<dbReference type="InterPro" id="IPR000700">
    <property type="entry name" value="PAS-assoc_C"/>
</dbReference>
<dbReference type="CDD" id="cd00156">
    <property type="entry name" value="REC"/>
    <property type="match status" value="1"/>
</dbReference>
<dbReference type="SUPFAM" id="SSF52172">
    <property type="entry name" value="CheY-like"/>
    <property type="match status" value="2"/>
</dbReference>
<evidence type="ECO:0000259" key="18">
    <source>
        <dbReference type="PROSITE" id="PS50110"/>
    </source>
</evidence>
<feature type="domain" description="Histidine kinase" evidence="17">
    <location>
        <begin position="782"/>
        <end position="1003"/>
    </location>
</feature>
<dbReference type="SMART" id="SM00086">
    <property type="entry name" value="PAC"/>
    <property type="match status" value="2"/>
</dbReference>
<evidence type="ECO:0000256" key="7">
    <source>
        <dbReference type="ARBA" id="ARBA00022692"/>
    </source>
</evidence>
<dbReference type="Gene3D" id="3.30.450.20">
    <property type="entry name" value="PAS domain"/>
    <property type="match status" value="2"/>
</dbReference>
<keyword evidence="4" id="KW-1003">Cell membrane</keyword>
<dbReference type="InterPro" id="IPR003661">
    <property type="entry name" value="HisK_dim/P_dom"/>
</dbReference>
<dbReference type="PANTHER" id="PTHR45339">
    <property type="entry name" value="HYBRID SIGNAL TRANSDUCTION HISTIDINE KINASE J"/>
    <property type="match status" value="1"/>
</dbReference>
<dbReference type="CDD" id="cd00088">
    <property type="entry name" value="HPT"/>
    <property type="match status" value="1"/>
</dbReference>
<dbReference type="InterPro" id="IPR013656">
    <property type="entry name" value="PAS_4"/>
</dbReference>
<comment type="caution">
    <text evidence="22">The sequence shown here is derived from an EMBL/GenBank/DDBJ whole genome shotgun (WGS) entry which is preliminary data.</text>
</comment>
<dbReference type="Pfam" id="PF08447">
    <property type="entry name" value="PAS_3"/>
    <property type="match status" value="1"/>
</dbReference>
<dbReference type="PROSITE" id="PS50110">
    <property type="entry name" value="RESPONSE_REGULATORY"/>
    <property type="match status" value="2"/>
</dbReference>
<feature type="transmembrane region" description="Helical" evidence="16">
    <location>
        <begin position="31"/>
        <end position="50"/>
    </location>
</feature>
<sequence length="1427" mass="154405">MPEPTGAGTGARVRELAASYRGAICRRTDRMFAKLLVFQWVGMVVLATWVTPLTWAGADSRIHPHVWAAVFLGAVVVAFPVFLTLARPGRSNTRFVIAAAQMLSSGLLIHLNGGRLETHFHVFGSLAFLALYRDWRVLLIASSVTALDHIVRGAVWPESMYGATAGTDWRWVEHAGWVVFMDVFLGFACWWGNADLVRTAEREAELEAAQVTVERRVRERTAELWQTQEQFRRAFDDAATGMALVAPDGRFLRVNRTLCEIVGYPEAELLALTFQAITHPDDLKADEDQVLRLLTGAARAYQMEKRYFHKEGHAVWILLGVSLVPDAAGNPLHFVAQIQDITARKRAEAEHRAGQEQLRLFVHNTPAAVAMYDHQMRYLAYSRRWLTDYRLGEADLIGRSHYEVFPEVPERWKEIHQRCLNGIPEKCEADRFQRTDGTIDYLRWEVQPWRDAAGAVGGVLFFTEVITERVRQAAHARVQLTATLALTEAPTVVAGVVNLLHSACEELGWEAGEFWEPADDVCELRRTGEWHTSTAAGFSEASAGMAFAPGMGLPGRVWASARPEVIPDLAADPGFLRKEVAARAGLRTGFAFPVVTGGRVVGVFNFFGSRTVPPDPEDMVLMAGLAGQVAQCVERRRAEEESRRSRVQLMDAIESLDAGFVMFDPNECLVTCNTRYKEMYPAAAEFMVAGARYEDIIRRGCGAGLHLQSGLSVEGAVAGRLAAHRNPGLPSEQRIGKRFLRIDDRRTADGGVVSLRTDVTVLKAAQEAAEAASRSKSEFLANMSHEIRTPMNGILGMTDQILETPLTSDQRESVGLVKSSADALLALLNDILDFSKIEAGKLDLDPLPFSVRDMIGDTLKALASRAHTKGLELTWETHPNVPTVVLGDANRLRQVLTNLVGNAIKFTERGEVVVSCGRSAEPGDAVRLTFRVTDTGIGIPADKIKAVFDPFTQADGSTTRKYGGTGLGLSICQRLVELMGGRVGAESEPGKGSTFFFDASLEPTSAALQPVSGEPADLRGLPILIVDDNTTNRRVLAETVRHWGARPTCAASGPEGLDELRHAVANGTPFPLVLLDVMMPDMDGFTVAERIGRDPALAGAIILMLTSANGPGDAARCRDLGVAAYLVKPIKTNELNRVLAAALQRTGTEQCPLPEVASAPTGAAGMLPGRTLRILVAEDNPVNQRVIVGILGKYGHTITVTGDGRQALAAFAREAFDVVLMDVQMPEMDGFEATRAIRALEKGTGRHVPVVAMTAHAMKGDRELCLSKGMDDYVSKPLQRAEIARILALVTDRGQPVPVAIPDSPPAPEPSTAVFDRVSAVARMGGDEDLFAEIAGAFCEDAPRLLAELSRAVVGNDATTVRRAAHGLKGAAAHVGGEPCVAAAAALEKIGASSDLASAASALGLLIIEVSRLSTALVGRPEPHNVG</sequence>
<dbReference type="SMART" id="SM00073">
    <property type="entry name" value="HPT"/>
    <property type="match status" value="1"/>
</dbReference>
<dbReference type="SUPFAM" id="SSF55874">
    <property type="entry name" value="ATPase domain of HSP90 chaperone/DNA topoisomerase II/histidine kinase"/>
    <property type="match status" value="1"/>
</dbReference>
<dbReference type="InterPro" id="IPR003018">
    <property type="entry name" value="GAF"/>
</dbReference>
<keyword evidence="10" id="KW-0067">ATP-binding</keyword>
<dbReference type="InterPro" id="IPR036890">
    <property type="entry name" value="HATPase_C_sf"/>
</dbReference>
<feature type="domain" description="PAC" evidence="20">
    <location>
        <begin position="301"/>
        <end position="353"/>
    </location>
</feature>
<proteinExistence type="predicted"/>
<dbReference type="CDD" id="cd17546">
    <property type="entry name" value="REC_hyHK_CKI1_RcsC-like"/>
    <property type="match status" value="1"/>
</dbReference>
<evidence type="ECO:0000256" key="10">
    <source>
        <dbReference type="ARBA" id="ARBA00022840"/>
    </source>
</evidence>
<dbReference type="PROSITE" id="PS50109">
    <property type="entry name" value="HIS_KIN"/>
    <property type="match status" value="1"/>
</dbReference>
<dbReference type="InterPro" id="IPR013655">
    <property type="entry name" value="PAS_fold_3"/>
</dbReference>
<evidence type="ECO:0000256" key="13">
    <source>
        <dbReference type="ARBA" id="ARBA00023136"/>
    </source>
</evidence>
<dbReference type="InterPro" id="IPR004358">
    <property type="entry name" value="Sig_transdc_His_kin-like_C"/>
</dbReference>
<dbReference type="SMART" id="SM00091">
    <property type="entry name" value="PAS"/>
    <property type="match status" value="2"/>
</dbReference>
<dbReference type="SUPFAM" id="SSF47226">
    <property type="entry name" value="Histidine-containing phosphotransfer domain, HPT domain"/>
    <property type="match status" value="1"/>
</dbReference>
<dbReference type="SUPFAM" id="SSF47384">
    <property type="entry name" value="Homodimeric domain of signal transducing histidine kinase"/>
    <property type="match status" value="1"/>
</dbReference>
<evidence type="ECO:0000259" key="19">
    <source>
        <dbReference type="PROSITE" id="PS50112"/>
    </source>
</evidence>
<evidence type="ECO:0000256" key="16">
    <source>
        <dbReference type="SAM" id="Phobius"/>
    </source>
</evidence>
<keyword evidence="9" id="KW-0418">Kinase</keyword>
<dbReference type="PROSITE" id="PS50894">
    <property type="entry name" value="HPT"/>
    <property type="match status" value="1"/>
</dbReference>
<evidence type="ECO:0000256" key="14">
    <source>
        <dbReference type="PROSITE-ProRule" id="PRU00110"/>
    </source>
</evidence>
<evidence type="ECO:0000256" key="1">
    <source>
        <dbReference type="ARBA" id="ARBA00000085"/>
    </source>
</evidence>
<keyword evidence="13 16" id="KW-0472">Membrane</keyword>
<feature type="modified residue" description="Phosphohistidine" evidence="14">
    <location>
        <position position="1366"/>
    </location>
</feature>
<dbReference type="PROSITE" id="PS50113">
    <property type="entry name" value="PAC"/>
    <property type="match status" value="1"/>
</dbReference>
<dbReference type="InterPro" id="IPR029016">
    <property type="entry name" value="GAF-like_dom_sf"/>
</dbReference>
<dbReference type="NCBIfam" id="TIGR00229">
    <property type="entry name" value="sensory_box"/>
    <property type="match status" value="2"/>
</dbReference>
<dbReference type="RefSeq" id="WP_210652966.1">
    <property type="nucleotide sequence ID" value="NZ_JAGKQQ010000001.1"/>
</dbReference>
<dbReference type="CDD" id="cd00082">
    <property type="entry name" value="HisKA"/>
    <property type="match status" value="1"/>
</dbReference>
<feature type="domain" description="Response regulatory" evidence="18">
    <location>
        <begin position="1022"/>
        <end position="1143"/>
    </location>
</feature>
<dbReference type="CDD" id="cd16922">
    <property type="entry name" value="HATPase_EvgS-ArcB-TorS-like"/>
    <property type="match status" value="1"/>
</dbReference>
<dbReference type="PANTHER" id="PTHR45339:SF1">
    <property type="entry name" value="HYBRID SIGNAL TRANSDUCTION HISTIDINE KINASE J"/>
    <property type="match status" value="1"/>
</dbReference>
<keyword evidence="11 16" id="KW-1133">Transmembrane helix</keyword>
<organism evidence="22 23">
    <name type="scientific">Gemmata palustris</name>
    <dbReference type="NCBI Taxonomy" id="2822762"/>
    <lineage>
        <taxon>Bacteria</taxon>
        <taxon>Pseudomonadati</taxon>
        <taxon>Planctomycetota</taxon>
        <taxon>Planctomycetia</taxon>
        <taxon>Gemmatales</taxon>
        <taxon>Gemmataceae</taxon>
        <taxon>Gemmata</taxon>
    </lineage>
</organism>
<evidence type="ECO:0000259" key="20">
    <source>
        <dbReference type="PROSITE" id="PS50113"/>
    </source>
</evidence>
<comment type="subcellular location">
    <subcellularLocation>
        <location evidence="2">Cell membrane</location>
        <topology evidence="2">Multi-pass membrane protein</topology>
    </subcellularLocation>
</comment>
<dbReference type="InterPro" id="IPR000014">
    <property type="entry name" value="PAS"/>
</dbReference>
<feature type="modified residue" description="4-aspartylphosphate" evidence="15">
    <location>
        <position position="1222"/>
    </location>
</feature>
<dbReference type="InterPro" id="IPR035965">
    <property type="entry name" value="PAS-like_dom_sf"/>
</dbReference>
<dbReference type="InterPro" id="IPR036097">
    <property type="entry name" value="HisK_dim/P_sf"/>
</dbReference>
<evidence type="ECO:0000256" key="11">
    <source>
        <dbReference type="ARBA" id="ARBA00022989"/>
    </source>
</evidence>
<feature type="transmembrane region" description="Helical" evidence="16">
    <location>
        <begin position="95"/>
        <end position="113"/>
    </location>
</feature>
<dbReference type="Gene3D" id="3.30.565.10">
    <property type="entry name" value="Histidine kinase-like ATPase, C-terminal domain"/>
    <property type="match status" value="1"/>
</dbReference>
<dbReference type="SMART" id="SM00065">
    <property type="entry name" value="GAF"/>
    <property type="match status" value="1"/>
</dbReference>
<evidence type="ECO:0000259" key="21">
    <source>
        <dbReference type="PROSITE" id="PS50894"/>
    </source>
</evidence>
<dbReference type="SMART" id="SM00387">
    <property type="entry name" value="HATPase_c"/>
    <property type="match status" value="1"/>
</dbReference>
<dbReference type="PROSITE" id="PS50112">
    <property type="entry name" value="PAS"/>
    <property type="match status" value="1"/>
</dbReference>
<dbReference type="PRINTS" id="PR00344">
    <property type="entry name" value="BCTRLSENSOR"/>
</dbReference>
<dbReference type="Gene3D" id="1.10.287.130">
    <property type="match status" value="1"/>
</dbReference>
<dbReference type="InterPro" id="IPR001610">
    <property type="entry name" value="PAC"/>
</dbReference>
<dbReference type="InterPro" id="IPR011006">
    <property type="entry name" value="CheY-like_superfamily"/>
</dbReference>
<dbReference type="Pfam" id="PF02518">
    <property type="entry name" value="HATPase_c"/>
    <property type="match status" value="1"/>
</dbReference>
<evidence type="ECO:0000256" key="4">
    <source>
        <dbReference type="ARBA" id="ARBA00022475"/>
    </source>
</evidence>
<dbReference type="SMART" id="SM00448">
    <property type="entry name" value="REC"/>
    <property type="match status" value="2"/>
</dbReference>
<feature type="modified residue" description="4-aspartylphosphate" evidence="15">
    <location>
        <position position="1076"/>
    </location>
</feature>
<dbReference type="Pfam" id="PF08448">
    <property type="entry name" value="PAS_4"/>
    <property type="match status" value="1"/>
</dbReference>
<keyword evidence="12" id="KW-0902">Two-component regulatory system</keyword>
<dbReference type="Pfam" id="PF00512">
    <property type="entry name" value="HisKA"/>
    <property type="match status" value="1"/>
</dbReference>
<keyword evidence="5 15" id="KW-0597">Phosphoprotein</keyword>
<evidence type="ECO:0000313" key="22">
    <source>
        <dbReference type="EMBL" id="MBP3954855.1"/>
    </source>
</evidence>
<feature type="transmembrane region" description="Helical" evidence="16">
    <location>
        <begin position="62"/>
        <end position="83"/>
    </location>
</feature>
<dbReference type="Gene3D" id="1.20.120.160">
    <property type="entry name" value="HPT domain"/>
    <property type="match status" value="1"/>
</dbReference>
<dbReference type="SMART" id="SM00388">
    <property type="entry name" value="HisKA"/>
    <property type="match status" value="1"/>
</dbReference>
<comment type="catalytic activity">
    <reaction evidence="1">
        <text>ATP + protein L-histidine = ADP + protein N-phospho-L-histidine.</text>
        <dbReference type="EC" id="2.7.13.3"/>
    </reaction>
</comment>
<dbReference type="Gene3D" id="3.30.450.40">
    <property type="match status" value="1"/>
</dbReference>
<dbReference type="Pfam" id="PF00072">
    <property type="entry name" value="Response_reg"/>
    <property type="match status" value="2"/>
</dbReference>
<dbReference type="Gene3D" id="3.40.50.2300">
    <property type="match status" value="2"/>
</dbReference>
<dbReference type="InterPro" id="IPR036641">
    <property type="entry name" value="HPT_dom_sf"/>
</dbReference>
<keyword evidence="23" id="KW-1185">Reference proteome</keyword>
<reference evidence="22 23" key="1">
    <citation type="submission" date="2021-04" db="EMBL/GenBank/DDBJ databases">
        <authorList>
            <person name="Ivanova A."/>
        </authorList>
    </citation>
    <scope>NUCLEOTIDE SEQUENCE [LARGE SCALE GENOMIC DNA]</scope>
    <source>
        <strain evidence="22 23">G18</strain>
    </source>
</reference>
<dbReference type="CDD" id="cd00130">
    <property type="entry name" value="PAS"/>
    <property type="match status" value="2"/>
</dbReference>
<evidence type="ECO:0000259" key="17">
    <source>
        <dbReference type="PROSITE" id="PS50109"/>
    </source>
</evidence>
<dbReference type="InterPro" id="IPR008207">
    <property type="entry name" value="Sig_transdc_His_kin_Hpt_dom"/>
</dbReference>
<name>A0ABS5BMF8_9BACT</name>
<gene>
    <name evidence="22" type="ORF">J8F10_06110</name>
</gene>
<keyword evidence="7 16" id="KW-0812">Transmembrane</keyword>
<dbReference type="EC" id="2.7.13.3" evidence="3"/>
<dbReference type="InterPro" id="IPR001789">
    <property type="entry name" value="Sig_transdc_resp-reg_receiver"/>
</dbReference>
<keyword evidence="8" id="KW-0547">Nucleotide-binding</keyword>
<evidence type="ECO:0000256" key="8">
    <source>
        <dbReference type="ARBA" id="ARBA00022741"/>
    </source>
</evidence>
<dbReference type="InterPro" id="IPR003594">
    <property type="entry name" value="HATPase_dom"/>
</dbReference>
<dbReference type="Pfam" id="PF01627">
    <property type="entry name" value="Hpt"/>
    <property type="match status" value="1"/>
</dbReference>
<feature type="domain" description="PAS" evidence="19">
    <location>
        <begin position="227"/>
        <end position="297"/>
    </location>
</feature>
<dbReference type="Pfam" id="PF13185">
    <property type="entry name" value="GAF_2"/>
    <property type="match status" value="1"/>
</dbReference>
<feature type="domain" description="HPt" evidence="21">
    <location>
        <begin position="1327"/>
        <end position="1420"/>
    </location>
</feature>
<dbReference type="SUPFAM" id="SSF55781">
    <property type="entry name" value="GAF domain-like"/>
    <property type="match status" value="1"/>
</dbReference>
<dbReference type="SUPFAM" id="SSF55785">
    <property type="entry name" value="PYP-like sensor domain (PAS domain)"/>
    <property type="match status" value="3"/>
</dbReference>
<evidence type="ECO:0000256" key="15">
    <source>
        <dbReference type="PROSITE-ProRule" id="PRU00169"/>
    </source>
</evidence>
<feature type="domain" description="Response regulatory" evidence="18">
    <location>
        <begin position="1173"/>
        <end position="1291"/>
    </location>
</feature>
<evidence type="ECO:0000256" key="5">
    <source>
        <dbReference type="ARBA" id="ARBA00022553"/>
    </source>
</evidence>
<dbReference type="Proteomes" id="UP000676565">
    <property type="component" value="Unassembled WGS sequence"/>
</dbReference>
<evidence type="ECO:0000256" key="12">
    <source>
        <dbReference type="ARBA" id="ARBA00023012"/>
    </source>
</evidence>
<evidence type="ECO:0000313" key="23">
    <source>
        <dbReference type="Proteomes" id="UP000676565"/>
    </source>
</evidence>
<dbReference type="Pfam" id="PF12860">
    <property type="entry name" value="PAS_7"/>
    <property type="match status" value="1"/>
</dbReference>
<evidence type="ECO:0000256" key="2">
    <source>
        <dbReference type="ARBA" id="ARBA00004651"/>
    </source>
</evidence>
<dbReference type="EMBL" id="JAGKQQ010000001">
    <property type="protein sequence ID" value="MBP3954855.1"/>
    <property type="molecule type" value="Genomic_DNA"/>
</dbReference>
<evidence type="ECO:0000256" key="6">
    <source>
        <dbReference type="ARBA" id="ARBA00022679"/>
    </source>
</evidence>
<accession>A0ABS5BMF8</accession>
<dbReference type="InterPro" id="IPR005467">
    <property type="entry name" value="His_kinase_dom"/>
</dbReference>
<keyword evidence="6" id="KW-0808">Transferase</keyword>
<protein>
    <recommendedName>
        <fullName evidence="3">histidine kinase</fullName>
        <ecNumber evidence="3">2.7.13.3</ecNumber>
    </recommendedName>
</protein>